<proteinExistence type="predicted"/>
<sequence>MAPQLDVAQMFETFSKLVQTLAQDQSFQHVNDYVSLNNELSKTNAELTSTNQGNLKNITLLHNKVQATEKAAEESRSDLRARQAEVQALSKEHKKISEQVVTLKMQLKENDALMSDIQKKANKNQDVIAQLEEKMAREAAKYESAEIAQKDLQLRLDTLQAQFNTVQSSLDSYTALADGVAKVSRETIVATLDGITSSMRVLIVSYVSVELKPEALAAICNGRHNRLAIPFLSSNTHDAKHMRIAVALTVAAEALEKHIFQATYLLEGNGFCKILSDLAEDDPVREAHIRAVLLPVKVQRRFVKQRIQQCVEEIESFLDPMILENEKAGFSAALSETCTRICKDWAGLQALKGRIEVRFDPDDADRWNLLSGFIEEDLRKMQRSSGSGTSSSEGQDKAKKGLQSVDFDQVAHVVWPTFVWRTAGGQNILQNCVVISLDQVARARSEQGSRREKRMAHRESISAANGDGSKKGKSFLPGSSAGNGDGG</sequence>
<protein>
    <submittedName>
        <fullName evidence="3">Dynein associated protein domain-containing protein</fullName>
    </submittedName>
</protein>
<evidence type="ECO:0000313" key="3">
    <source>
        <dbReference type="EMBL" id="KAK9780704.1"/>
    </source>
</evidence>
<dbReference type="EMBL" id="JARVKM010000005">
    <property type="protein sequence ID" value="KAK9780704.1"/>
    <property type="molecule type" value="Genomic_DNA"/>
</dbReference>
<evidence type="ECO:0000256" key="1">
    <source>
        <dbReference type="SAM" id="Coils"/>
    </source>
</evidence>
<keyword evidence="4" id="KW-1185">Reference proteome</keyword>
<name>A0ABR2Y3U0_9PEZI</name>
<dbReference type="Proteomes" id="UP001465668">
    <property type="component" value="Unassembled WGS sequence"/>
</dbReference>
<comment type="caution">
    <text evidence="3">The sequence shown here is derived from an EMBL/GenBank/DDBJ whole genome shotgun (WGS) entry which is preliminary data.</text>
</comment>
<organism evidence="3 4">
    <name type="scientific">Seiridium cardinale</name>
    <dbReference type="NCBI Taxonomy" id="138064"/>
    <lineage>
        <taxon>Eukaryota</taxon>
        <taxon>Fungi</taxon>
        <taxon>Dikarya</taxon>
        <taxon>Ascomycota</taxon>
        <taxon>Pezizomycotina</taxon>
        <taxon>Sordariomycetes</taxon>
        <taxon>Xylariomycetidae</taxon>
        <taxon>Amphisphaeriales</taxon>
        <taxon>Sporocadaceae</taxon>
        <taxon>Seiridium</taxon>
    </lineage>
</organism>
<feature type="compositionally biased region" description="Low complexity" evidence="2">
    <location>
        <begin position="384"/>
        <end position="393"/>
    </location>
</feature>
<feature type="coiled-coil region" evidence="1">
    <location>
        <begin position="72"/>
        <end position="162"/>
    </location>
</feature>
<keyword evidence="1" id="KW-0175">Coiled coil</keyword>
<reference evidence="3 4" key="1">
    <citation type="submission" date="2024-02" db="EMBL/GenBank/DDBJ databases">
        <title>First draft genome assembly of two strains of Seiridium cardinale.</title>
        <authorList>
            <person name="Emiliani G."/>
            <person name="Scali E."/>
        </authorList>
    </citation>
    <scope>NUCLEOTIDE SEQUENCE [LARGE SCALE GENOMIC DNA]</scope>
    <source>
        <strain evidence="3 4">BM-138-000479</strain>
    </source>
</reference>
<gene>
    <name evidence="3" type="ORF">SCAR479_01890</name>
</gene>
<evidence type="ECO:0000256" key="2">
    <source>
        <dbReference type="SAM" id="MobiDB-lite"/>
    </source>
</evidence>
<evidence type="ECO:0000313" key="4">
    <source>
        <dbReference type="Proteomes" id="UP001465668"/>
    </source>
</evidence>
<accession>A0ABR2Y3U0</accession>
<feature type="region of interest" description="Disordered" evidence="2">
    <location>
        <begin position="381"/>
        <end position="400"/>
    </location>
</feature>
<feature type="region of interest" description="Disordered" evidence="2">
    <location>
        <begin position="445"/>
        <end position="487"/>
    </location>
</feature>